<dbReference type="Pfam" id="PF00756">
    <property type="entry name" value="Esterase"/>
    <property type="match status" value="1"/>
</dbReference>
<dbReference type="Gene3D" id="3.40.50.1820">
    <property type="entry name" value="alpha/beta hydrolase"/>
    <property type="match status" value="1"/>
</dbReference>
<dbReference type="AlphaFoldDB" id="A0A4R2GX63"/>
<dbReference type="EMBL" id="SLWN01000021">
    <property type="protein sequence ID" value="TCO15647.1"/>
    <property type="molecule type" value="Genomic_DNA"/>
</dbReference>
<dbReference type="PANTHER" id="PTHR48098">
    <property type="entry name" value="ENTEROCHELIN ESTERASE-RELATED"/>
    <property type="match status" value="1"/>
</dbReference>
<sequence length="360" mass="38447">MGAGTGSTPPLQTRRHLAAAVGYRDGLVAGLIVVMTLSAVGCRGTAPSGGGSAAEPASTASVSLPRPSVPLPATGTARIVSTHLVRGRVWDITVRSPAIGADVHVRLLLPGRFTSAPARRWPALYLLHGCCDSYLSWTRSTDIERLSRDLDALVVMPDGGKAGFYSDWISGPHWETFHLRELPGLLKERFRASDRRAVAGVSMGGLGALGYAARHPGMFTVAASFSGIVNTRLAPQESQAYLGLLQSQGEDPYGLWGDPGPDVDVWRAHNPYDLAAGLAGTRLYISAGSGHPGPLDSADATADQIEIAIRAENEVFVKRVRALHLDAQIDLYSPGTHNWVYWQQELHKAWPLLSDGLHDG</sequence>
<protein>
    <submittedName>
        <fullName evidence="2">S-formylglutathione hydrolase FrmB</fullName>
    </submittedName>
</protein>
<dbReference type="InterPro" id="IPR050583">
    <property type="entry name" value="Mycobacterial_A85_antigen"/>
</dbReference>
<evidence type="ECO:0000256" key="1">
    <source>
        <dbReference type="SAM" id="MobiDB-lite"/>
    </source>
</evidence>
<comment type="caution">
    <text evidence="2">The sequence shown here is derived from an EMBL/GenBank/DDBJ whole genome shotgun (WGS) entry which is preliminary data.</text>
</comment>
<dbReference type="GO" id="GO:0016747">
    <property type="term" value="F:acyltransferase activity, transferring groups other than amino-acyl groups"/>
    <property type="evidence" value="ECO:0007669"/>
    <property type="project" value="TreeGrafter"/>
</dbReference>
<dbReference type="Proteomes" id="UP000294508">
    <property type="component" value="Unassembled WGS sequence"/>
</dbReference>
<dbReference type="SUPFAM" id="SSF53474">
    <property type="entry name" value="alpha/beta-Hydrolases"/>
    <property type="match status" value="1"/>
</dbReference>
<evidence type="ECO:0000313" key="2">
    <source>
        <dbReference type="EMBL" id="TCO15647.1"/>
    </source>
</evidence>
<accession>A0A4R2GX63</accession>
<dbReference type="InterPro" id="IPR029058">
    <property type="entry name" value="AB_hydrolase_fold"/>
</dbReference>
<organism evidence="2 3">
    <name type="scientific">Kribbella steppae</name>
    <dbReference type="NCBI Taxonomy" id="2512223"/>
    <lineage>
        <taxon>Bacteria</taxon>
        <taxon>Bacillati</taxon>
        <taxon>Actinomycetota</taxon>
        <taxon>Actinomycetes</taxon>
        <taxon>Propionibacteriales</taxon>
        <taxon>Kribbellaceae</taxon>
        <taxon>Kribbella</taxon>
    </lineage>
</organism>
<dbReference type="PANTHER" id="PTHR48098:SF1">
    <property type="entry name" value="DIACYLGLYCEROL ACYLTRANSFERASE_MYCOLYLTRANSFERASE AG85A"/>
    <property type="match status" value="1"/>
</dbReference>
<gene>
    <name evidence="2" type="ORF">EV652_12120</name>
</gene>
<evidence type="ECO:0000313" key="3">
    <source>
        <dbReference type="Proteomes" id="UP000294508"/>
    </source>
</evidence>
<feature type="region of interest" description="Disordered" evidence="1">
    <location>
        <begin position="45"/>
        <end position="67"/>
    </location>
</feature>
<feature type="compositionally biased region" description="Low complexity" evidence="1">
    <location>
        <begin position="53"/>
        <end position="66"/>
    </location>
</feature>
<keyword evidence="2" id="KW-0378">Hydrolase</keyword>
<proteinExistence type="predicted"/>
<reference evidence="2 3" key="1">
    <citation type="journal article" date="2015" name="Stand. Genomic Sci.">
        <title>Genomic Encyclopedia of Bacterial and Archaeal Type Strains, Phase III: the genomes of soil and plant-associated and newly described type strains.</title>
        <authorList>
            <person name="Whitman W.B."/>
            <person name="Woyke T."/>
            <person name="Klenk H.P."/>
            <person name="Zhou Y."/>
            <person name="Lilburn T.G."/>
            <person name="Beck B.J."/>
            <person name="De Vos P."/>
            <person name="Vandamme P."/>
            <person name="Eisen J.A."/>
            <person name="Garrity G."/>
            <person name="Hugenholtz P."/>
            <person name="Kyrpides N.C."/>
        </authorList>
    </citation>
    <scope>NUCLEOTIDE SEQUENCE [LARGE SCALE GENOMIC DNA]</scope>
    <source>
        <strain evidence="2 3">VKM Ac-2572</strain>
    </source>
</reference>
<name>A0A4R2GX63_9ACTN</name>
<keyword evidence="3" id="KW-1185">Reference proteome</keyword>
<dbReference type="GO" id="GO:0016787">
    <property type="term" value="F:hydrolase activity"/>
    <property type="evidence" value="ECO:0007669"/>
    <property type="project" value="UniProtKB-KW"/>
</dbReference>
<dbReference type="InterPro" id="IPR000801">
    <property type="entry name" value="Esterase-like"/>
</dbReference>